<dbReference type="EMBL" id="FQXH01000044">
    <property type="protein sequence ID" value="SHH54443.1"/>
    <property type="molecule type" value="Genomic_DNA"/>
</dbReference>
<reference evidence="2" key="1">
    <citation type="submission" date="2016-11" db="EMBL/GenBank/DDBJ databases">
        <authorList>
            <person name="Varghese N."/>
            <person name="Submissions S."/>
        </authorList>
    </citation>
    <scope>NUCLEOTIDE SEQUENCE [LARGE SCALE GENOMIC DNA]</scope>
    <source>
        <strain evidence="2">DSM 15285</strain>
    </source>
</reference>
<keyword evidence="2" id="KW-1185">Reference proteome</keyword>
<organism evidence="1 2">
    <name type="scientific">Tepidibacter thalassicus DSM 15285</name>
    <dbReference type="NCBI Taxonomy" id="1123350"/>
    <lineage>
        <taxon>Bacteria</taxon>
        <taxon>Bacillati</taxon>
        <taxon>Bacillota</taxon>
        <taxon>Clostridia</taxon>
        <taxon>Peptostreptococcales</taxon>
        <taxon>Peptostreptococcaceae</taxon>
        <taxon>Tepidibacter</taxon>
    </lineage>
</organism>
<evidence type="ECO:0000313" key="1">
    <source>
        <dbReference type="EMBL" id="SHH54443.1"/>
    </source>
</evidence>
<sequence length="58" mass="6904">MKERGLIPETLREDENMREEITREEFAELVTRYFIEIKPQTIEGEEVFTDTLSPLVQC</sequence>
<dbReference type="Proteomes" id="UP000242520">
    <property type="component" value="Unassembled WGS sequence"/>
</dbReference>
<accession>A0A1M5TVL8</accession>
<name>A0A1M5TVL8_9FIRM</name>
<dbReference type="AlphaFoldDB" id="A0A1M5TVL8"/>
<protein>
    <submittedName>
        <fullName evidence="1">Uncharacterized protein</fullName>
    </submittedName>
</protein>
<gene>
    <name evidence="1" type="ORF">SAMN02744040_02304</name>
</gene>
<proteinExistence type="predicted"/>
<evidence type="ECO:0000313" key="2">
    <source>
        <dbReference type="Proteomes" id="UP000242520"/>
    </source>
</evidence>